<evidence type="ECO:0008006" key="4">
    <source>
        <dbReference type="Google" id="ProtNLM"/>
    </source>
</evidence>
<evidence type="ECO:0000313" key="3">
    <source>
        <dbReference type="Proteomes" id="UP000244193"/>
    </source>
</evidence>
<accession>A0A2S0RHM5</accession>
<protein>
    <recommendedName>
        <fullName evidence="4">CbrC family protein</fullName>
    </recommendedName>
</protein>
<evidence type="ECO:0000313" key="2">
    <source>
        <dbReference type="EMBL" id="AWA31039.1"/>
    </source>
</evidence>
<evidence type="ECO:0000256" key="1">
    <source>
        <dbReference type="ARBA" id="ARBA00008525"/>
    </source>
</evidence>
<dbReference type="OrthoDB" id="7065534at2"/>
<gene>
    <name evidence="2" type="ORF">HYN48_13630</name>
</gene>
<sequence length="168" mass="19420">MELPIFKYNPNAYKLDIIVQENIVCECCGEKREYRYDGPFYAEEEIEDICPWCIKDGKASEKFDGEFQDSASVDDVENESAIIEVSQRTPGFCAIQQENWLAHCEDLCAFIGYAKPELVKPIIDDLIEDIEYSGFDVDEVVKSLKKKELDGYVFQCLHCGKHRIYFDD</sequence>
<dbReference type="Proteomes" id="UP000244193">
    <property type="component" value="Chromosome"/>
</dbReference>
<dbReference type="KEGG" id="fmg:HYN48_13630"/>
<dbReference type="RefSeq" id="WP_108372628.1">
    <property type="nucleotide sequence ID" value="NZ_CP028811.1"/>
</dbReference>
<comment type="similarity">
    <text evidence="1">Belongs to the UPF0167 family.</text>
</comment>
<dbReference type="Pfam" id="PF03691">
    <property type="entry name" value="UPF0167"/>
    <property type="match status" value="1"/>
</dbReference>
<dbReference type="EMBL" id="CP028811">
    <property type="protein sequence ID" value="AWA31039.1"/>
    <property type="molecule type" value="Genomic_DNA"/>
</dbReference>
<dbReference type="InterPro" id="IPR005363">
    <property type="entry name" value="UPF0167"/>
</dbReference>
<reference evidence="2 3" key="1">
    <citation type="submission" date="2018-04" db="EMBL/GenBank/DDBJ databases">
        <title>Genome sequencing of Flavobacterium sp. HYN0048.</title>
        <authorList>
            <person name="Yi H."/>
            <person name="Baek C."/>
        </authorList>
    </citation>
    <scope>NUCLEOTIDE SEQUENCE [LARGE SCALE GENOMIC DNA]</scope>
    <source>
        <strain evidence="2 3">HYN0048</strain>
    </source>
</reference>
<keyword evidence="3" id="KW-1185">Reference proteome</keyword>
<organism evidence="2 3">
    <name type="scientific">Flavobacterium magnum</name>
    <dbReference type="NCBI Taxonomy" id="2162713"/>
    <lineage>
        <taxon>Bacteria</taxon>
        <taxon>Pseudomonadati</taxon>
        <taxon>Bacteroidota</taxon>
        <taxon>Flavobacteriia</taxon>
        <taxon>Flavobacteriales</taxon>
        <taxon>Flavobacteriaceae</taxon>
        <taxon>Flavobacterium</taxon>
    </lineage>
</organism>
<dbReference type="AlphaFoldDB" id="A0A2S0RHM5"/>
<proteinExistence type="inferred from homology"/>
<name>A0A2S0RHM5_9FLAO</name>